<dbReference type="EMBL" id="NBNE01010580">
    <property type="protein sequence ID" value="OWY97331.1"/>
    <property type="molecule type" value="Genomic_DNA"/>
</dbReference>
<organism evidence="1 2">
    <name type="scientific">Phytophthora megakarya</name>
    <dbReference type="NCBI Taxonomy" id="4795"/>
    <lineage>
        <taxon>Eukaryota</taxon>
        <taxon>Sar</taxon>
        <taxon>Stramenopiles</taxon>
        <taxon>Oomycota</taxon>
        <taxon>Peronosporomycetes</taxon>
        <taxon>Peronosporales</taxon>
        <taxon>Peronosporaceae</taxon>
        <taxon>Phytophthora</taxon>
    </lineage>
</organism>
<gene>
    <name evidence="1" type="ORF">PHMEG_00032165</name>
</gene>
<comment type="caution">
    <text evidence="1">The sequence shown here is derived from an EMBL/GenBank/DDBJ whole genome shotgun (WGS) entry which is preliminary data.</text>
</comment>
<protein>
    <submittedName>
        <fullName evidence="1">Uncharacterized protein</fullName>
    </submittedName>
</protein>
<name>A0A225UWM5_9STRA</name>
<keyword evidence="2" id="KW-1185">Reference proteome</keyword>
<dbReference type="AlphaFoldDB" id="A0A225UWM5"/>
<evidence type="ECO:0000313" key="1">
    <source>
        <dbReference type="EMBL" id="OWY97331.1"/>
    </source>
</evidence>
<sequence length="87" mass="10385">MYKQHCKHSLVVLWISKENPMEKIELSYPHAWKYLWEEILIMQRIDFPTTTYQNYADGGGLASGRINRWYVNDEARLWVTANILNKP</sequence>
<proteinExistence type="predicted"/>
<dbReference type="Proteomes" id="UP000198211">
    <property type="component" value="Unassembled WGS sequence"/>
</dbReference>
<reference evidence="2" key="1">
    <citation type="submission" date="2017-03" db="EMBL/GenBank/DDBJ databases">
        <title>Phytopthora megakarya and P. palmivora, two closely related causual agents of cacao black pod achieved similar genome size and gene model numbers by different mechanisms.</title>
        <authorList>
            <person name="Ali S."/>
            <person name="Shao J."/>
            <person name="Larry D.J."/>
            <person name="Kronmiller B."/>
            <person name="Shen D."/>
            <person name="Strem M.D."/>
            <person name="Melnick R.L."/>
            <person name="Guiltinan M.J."/>
            <person name="Tyler B.M."/>
            <person name="Meinhardt L.W."/>
            <person name="Bailey B.A."/>
        </authorList>
    </citation>
    <scope>NUCLEOTIDE SEQUENCE [LARGE SCALE GENOMIC DNA]</scope>
    <source>
        <strain evidence="2">zdho120</strain>
    </source>
</reference>
<accession>A0A225UWM5</accession>
<evidence type="ECO:0000313" key="2">
    <source>
        <dbReference type="Proteomes" id="UP000198211"/>
    </source>
</evidence>